<dbReference type="GO" id="GO:0016787">
    <property type="term" value="F:hydrolase activity"/>
    <property type="evidence" value="ECO:0007669"/>
    <property type="project" value="UniProtKB-KW"/>
</dbReference>
<dbReference type="Gene3D" id="3.40.50.1820">
    <property type="entry name" value="alpha/beta hydrolase"/>
    <property type="match status" value="1"/>
</dbReference>
<sequence length="228" mass="24725">MRSIDDCWQPAQRADSLLVLLPPAKATLEDLIAQGMVAAVRQRGLPLDIVLAEVGYQQVMAGTVADSLHEAVMAPALAAGYRHIWLAGISLGAFNALHYAARYAALCGQRLAGIKLLAPYPGTADILQELRAAGGPQAWAADPATSRLDERIWWHWLAAGAGDCPVWLGLSEQDRFLAGQQLLAGLLPPQRVQRTDGEHSWPAWLRLWQHWLDHGPLAAPAFAAKEQA</sequence>
<keyword evidence="2" id="KW-1185">Reference proteome</keyword>
<organism evidence="1 2">
    <name type="scientific">Vogesella facilis</name>
    <dbReference type="NCBI Taxonomy" id="1655232"/>
    <lineage>
        <taxon>Bacteria</taxon>
        <taxon>Pseudomonadati</taxon>
        <taxon>Pseudomonadota</taxon>
        <taxon>Betaproteobacteria</taxon>
        <taxon>Neisseriales</taxon>
        <taxon>Chromobacteriaceae</taxon>
        <taxon>Vogesella</taxon>
    </lineage>
</organism>
<protein>
    <submittedName>
        <fullName evidence="1">Alpha/beta hydrolase</fullName>
    </submittedName>
</protein>
<keyword evidence="1" id="KW-0378">Hydrolase</keyword>
<dbReference type="EMBL" id="JBHRXN010000036">
    <property type="protein sequence ID" value="MFC3533859.1"/>
    <property type="molecule type" value="Genomic_DNA"/>
</dbReference>
<dbReference type="Proteomes" id="UP001595741">
    <property type="component" value="Unassembled WGS sequence"/>
</dbReference>
<evidence type="ECO:0000313" key="1">
    <source>
        <dbReference type="EMBL" id="MFC3533859.1"/>
    </source>
</evidence>
<reference evidence="2" key="1">
    <citation type="journal article" date="2019" name="Int. J. Syst. Evol. Microbiol.">
        <title>The Global Catalogue of Microorganisms (GCM) 10K type strain sequencing project: providing services to taxonomists for standard genome sequencing and annotation.</title>
        <authorList>
            <consortium name="The Broad Institute Genomics Platform"/>
            <consortium name="The Broad Institute Genome Sequencing Center for Infectious Disease"/>
            <person name="Wu L."/>
            <person name="Ma J."/>
        </authorList>
    </citation>
    <scope>NUCLEOTIDE SEQUENCE [LARGE SCALE GENOMIC DNA]</scope>
    <source>
        <strain evidence="2">KCTC 42742</strain>
    </source>
</reference>
<comment type="caution">
    <text evidence="1">The sequence shown here is derived from an EMBL/GenBank/DDBJ whole genome shotgun (WGS) entry which is preliminary data.</text>
</comment>
<proteinExistence type="predicted"/>
<gene>
    <name evidence="1" type="ORF">ACFOLG_16965</name>
</gene>
<dbReference type="RefSeq" id="WP_386094170.1">
    <property type="nucleotide sequence ID" value="NZ_JBHRXN010000036.1"/>
</dbReference>
<dbReference type="SUPFAM" id="SSF53474">
    <property type="entry name" value="alpha/beta-Hydrolases"/>
    <property type="match status" value="1"/>
</dbReference>
<evidence type="ECO:0000313" key="2">
    <source>
        <dbReference type="Proteomes" id="UP001595741"/>
    </source>
</evidence>
<name>A0ABV7RHP0_9NEIS</name>
<accession>A0ABV7RHP0</accession>
<dbReference type="InterPro" id="IPR029058">
    <property type="entry name" value="AB_hydrolase_fold"/>
</dbReference>